<dbReference type="Proteomes" id="UP000629963">
    <property type="component" value="Unassembled WGS sequence"/>
</dbReference>
<dbReference type="Pfam" id="PF10825">
    <property type="entry name" value="DUF2752"/>
    <property type="match status" value="1"/>
</dbReference>
<gene>
    <name evidence="2" type="ORF">H8R23_12155</name>
</gene>
<reference evidence="2 3" key="1">
    <citation type="submission" date="2020-08" db="EMBL/GenBank/DDBJ databases">
        <title>Description of novel Flavobacterium F-380 isolate.</title>
        <authorList>
            <person name="Saticioglu I.B."/>
            <person name="Duman M."/>
            <person name="Altun S."/>
        </authorList>
    </citation>
    <scope>NUCLEOTIDE SEQUENCE [LARGE SCALE GENOMIC DNA]</scope>
    <source>
        <strain evidence="2 3">F-380</strain>
    </source>
</reference>
<evidence type="ECO:0000256" key="1">
    <source>
        <dbReference type="SAM" id="Phobius"/>
    </source>
</evidence>
<dbReference type="RefSeq" id="WP_187010660.1">
    <property type="nucleotide sequence ID" value="NZ_JACRUI010000004.1"/>
</dbReference>
<organism evidence="2 3">
    <name type="scientific">Flavobacterium kayseriense</name>
    <dbReference type="NCBI Taxonomy" id="2764714"/>
    <lineage>
        <taxon>Bacteria</taxon>
        <taxon>Pseudomonadati</taxon>
        <taxon>Bacteroidota</taxon>
        <taxon>Flavobacteriia</taxon>
        <taxon>Flavobacteriales</taxon>
        <taxon>Flavobacteriaceae</taxon>
        <taxon>Flavobacterium</taxon>
    </lineage>
</organism>
<feature type="transmembrane region" description="Helical" evidence="1">
    <location>
        <begin position="71"/>
        <end position="89"/>
    </location>
</feature>
<sequence length="92" mass="10545">MNLEKYMIPCLSKTLFGIECLGCGFQRSLLLLLRGDFRGSFEMFPAIIPSLLFLVFIGLHLVNNRIFSQKIVFVFGVINVVFMIAGYAYKHY</sequence>
<keyword evidence="1" id="KW-1133">Transmembrane helix</keyword>
<keyword evidence="3" id="KW-1185">Reference proteome</keyword>
<dbReference type="EMBL" id="JACRUJ010000004">
    <property type="protein sequence ID" value="MBC5842162.1"/>
    <property type="molecule type" value="Genomic_DNA"/>
</dbReference>
<evidence type="ECO:0000313" key="3">
    <source>
        <dbReference type="Proteomes" id="UP000629963"/>
    </source>
</evidence>
<feature type="transmembrane region" description="Helical" evidence="1">
    <location>
        <begin position="43"/>
        <end position="62"/>
    </location>
</feature>
<comment type="caution">
    <text evidence="2">The sequence shown here is derived from an EMBL/GenBank/DDBJ whole genome shotgun (WGS) entry which is preliminary data.</text>
</comment>
<evidence type="ECO:0000313" key="2">
    <source>
        <dbReference type="EMBL" id="MBC5842162.1"/>
    </source>
</evidence>
<proteinExistence type="predicted"/>
<accession>A0ABR7J9N7</accession>
<keyword evidence="1" id="KW-0812">Transmembrane</keyword>
<name>A0ABR7J9N7_9FLAO</name>
<protein>
    <submittedName>
        <fullName evidence="2">DUF2752 domain-containing protein</fullName>
    </submittedName>
</protein>
<dbReference type="InterPro" id="IPR021215">
    <property type="entry name" value="DUF2752"/>
</dbReference>
<keyword evidence="1" id="KW-0472">Membrane</keyword>